<keyword evidence="1" id="KW-0812">Transmembrane</keyword>
<keyword evidence="1" id="KW-1133">Transmembrane helix</keyword>
<gene>
    <name evidence="2" type="ORF">DES48_102423</name>
</gene>
<organism evidence="2 3">
    <name type="scientific">Paraliobacillus ryukyuensis</name>
    <dbReference type="NCBI Taxonomy" id="200904"/>
    <lineage>
        <taxon>Bacteria</taxon>
        <taxon>Bacillati</taxon>
        <taxon>Bacillota</taxon>
        <taxon>Bacilli</taxon>
        <taxon>Bacillales</taxon>
        <taxon>Bacillaceae</taxon>
        <taxon>Paraliobacillus</taxon>
    </lineage>
</organism>
<feature type="transmembrane region" description="Helical" evidence="1">
    <location>
        <begin position="55"/>
        <end position="75"/>
    </location>
</feature>
<sequence length="189" mass="20930">MKKLSLVALMEVSILGALAFVFDLIPSIRISPSISISFAMVPIFILAFRRGARAGITAGFLWGLLQIFLGDAYILTPVQAFIEYFIAFASVGVAGLFRPLIKKSFQENRKTSGLVWVVVATLVGSLVRYFWHFVAGFIFWGEYAPEDMNVVLYSFITNGITMVGAFVFCSILLVLLLGTAPRLLKRQYA</sequence>
<name>A0A366EE41_9BACI</name>
<dbReference type="GO" id="GO:0005886">
    <property type="term" value="C:plasma membrane"/>
    <property type="evidence" value="ECO:0007669"/>
    <property type="project" value="InterPro"/>
</dbReference>
<protein>
    <submittedName>
        <fullName evidence="2">Thiamine transporter</fullName>
    </submittedName>
</protein>
<keyword evidence="3" id="KW-1185">Reference proteome</keyword>
<dbReference type="GO" id="GO:0015234">
    <property type="term" value="F:thiamine transmembrane transporter activity"/>
    <property type="evidence" value="ECO:0007669"/>
    <property type="project" value="InterPro"/>
</dbReference>
<dbReference type="NCBIfam" id="TIGR02357">
    <property type="entry name" value="ECF_ThiT_YuaJ"/>
    <property type="match status" value="1"/>
</dbReference>
<dbReference type="STRING" id="200904.GCA_900168775_00680"/>
<proteinExistence type="predicted"/>
<keyword evidence="1" id="KW-0472">Membrane</keyword>
<dbReference type="Pfam" id="PF09515">
    <property type="entry name" value="Thia_YuaJ"/>
    <property type="match status" value="1"/>
</dbReference>
<accession>A0A366EE41</accession>
<feature type="transmembrane region" description="Helical" evidence="1">
    <location>
        <begin position="113"/>
        <end position="131"/>
    </location>
</feature>
<evidence type="ECO:0000256" key="1">
    <source>
        <dbReference type="SAM" id="Phobius"/>
    </source>
</evidence>
<evidence type="ECO:0000313" key="3">
    <source>
        <dbReference type="Proteomes" id="UP000252254"/>
    </source>
</evidence>
<dbReference type="Gene3D" id="1.10.1760.20">
    <property type="match status" value="1"/>
</dbReference>
<evidence type="ECO:0000313" key="2">
    <source>
        <dbReference type="EMBL" id="RBP00657.1"/>
    </source>
</evidence>
<dbReference type="AlphaFoldDB" id="A0A366EE41"/>
<comment type="caution">
    <text evidence="2">The sequence shown here is derived from an EMBL/GenBank/DDBJ whole genome shotgun (WGS) entry which is preliminary data.</text>
</comment>
<dbReference type="OrthoDB" id="9795813at2"/>
<dbReference type="InterPro" id="IPR012651">
    <property type="entry name" value="Thia_Transptr_ThiT"/>
</dbReference>
<feature type="transmembrane region" description="Helical" evidence="1">
    <location>
        <begin position="81"/>
        <end position="101"/>
    </location>
</feature>
<dbReference type="Proteomes" id="UP000252254">
    <property type="component" value="Unassembled WGS sequence"/>
</dbReference>
<feature type="transmembrane region" description="Helical" evidence="1">
    <location>
        <begin position="151"/>
        <end position="177"/>
    </location>
</feature>
<dbReference type="EMBL" id="QNRI01000002">
    <property type="protein sequence ID" value="RBP00657.1"/>
    <property type="molecule type" value="Genomic_DNA"/>
</dbReference>
<reference evidence="2 3" key="1">
    <citation type="submission" date="2018-06" db="EMBL/GenBank/DDBJ databases">
        <title>Genomic Encyclopedia of Type Strains, Phase IV (KMG-IV): sequencing the most valuable type-strain genomes for metagenomic binning, comparative biology and taxonomic classification.</title>
        <authorList>
            <person name="Goeker M."/>
        </authorList>
    </citation>
    <scope>NUCLEOTIDE SEQUENCE [LARGE SCALE GENOMIC DNA]</scope>
    <source>
        <strain evidence="2 3">DSM 15140</strain>
    </source>
</reference>
<dbReference type="RefSeq" id="WP_113867494.1">
    <property type="nucleotide sequence ID" value="NZ_BAABQN010000002.1"/>
</dbReference>
<feature type="transmembrane region" description="Helical" evidence="1">
    <location>
        <begin position="29"/>
        <end position="48"/>
    </location>
</feature>